<keyword evidence="5 8" id="KW-0472">Membrane</keyword>
<dbReference type="Gramene" id="PAN19352">
    <property type="protein sequence ID" value="PAN19352"/>
    <property type="gene ID" value="PAHAL_3G267700"/>
</dbReference>
<proteinExistence type="inferred from homology"/>
<accession>A0A2S3HBQ4</accession>
<reference evidence="10" key="1">
    <citation type="submission" date="2018-04" db="EMBL/GenBank/DDBJ databases">
        <title>WGS assembly of Panicum hallii.</title>
        <authorList>
            <person name="Lovell J."/>
            <person name="Jenkins J."/>
            <person name="Lowry D."/>
            <person name="Mamidi S."/>
            <person name="Sreedasyam A."/>
            <person name="Weng X."/>
            <person name="Barry K."/>
            <person name="Bonette J."/>
            <person name="Campitelli B."/>
            <person name="Daum C."/>
            <person name="Gordon S."/>
            <person name="Gould B."/>
            <person name="Lipzen A."/>
            <person name="Macqueen A."/>
            <person name="Palacio-Mejia J."/>
            <person name="Plott C."/>
            <person name="Shakirov E."/>
            <person name="Shu S."/>
            <person name="Yoshinaga Y."/>
            <person name="Zane M."/>
            <person name="Rokhsar D."/>
            <person name="Grimwood J."/>
            <person name="Schmutz J."/>
            <person name="Juenger T."/>
        </authorList>
    </citation>
    <scope>NUCLEOTIDE SEQUENCE [LARGE SCALE GENOMIC DNA]</scope>
    <source>
        <strain evidence="10">FIL2</strain>
    </source>
</reference>
<dbReference type="AlphaFoldDB" id="A0A2S3HBQ4"/>
<dbReference type="InterPro" id="IPR052222">
    <property type="entry name" value="DESIGUAL"/>
</dbReference>
<gene>
    <name evidence="10" type="ORF">PAHAL_3G267700</name>
</gene>
<sequence length="200" mass="19987">MEGSVIVLSVVVLLFAVASAVLGFMAEASKLTPADIKYSGGVCVYPAKPAHVMGICAAALLAAAQVIASAAGVCCGCSKVPRGGGAAGPKLKKAVSSAILSWVVAVVAAASYAQGVAWNAATTRDAVTDGWFIKCHYLKGAVFRRAALLGLVAAVLGICSYAMLRGPASAAAEPKPDGQQQPAAGQAQNPHHPPPPAQAV</sequence>
<feature type="compositionally biased region" description="Pro residues" evidence="7">
    <location>
        <begin position="191"/>
        <end position="200"/>
    </location>
</feature>
<evidence type="ECO:0000256" key="2">
    <source>
        <dbReference type="ARBA" id="ARBA00022692"/>
    </source>
</evidence>
<feature type="compositionally biased region" description="Low complexity" evidence="7">
    <location>
        <begin position="178"/>
        <end position="190"/>
    </location>
</feature>
<organism evidence="10">
    <name type="scientific">Panicum hallii</name>
    <dbReference type="NCBI Taxonomy" id="206008"/>
    <lineage>
        <taxon>Eukaryota</taxon>
        <taxon>Viridiplantae</taxon>
        <taxon>Streptophyta</taxon>
        <taxon>Embryophyta</taxon>
        <taxon>Tracheophyta</taxon>
        <taxon>Spermatophyta</taxon>
        <taxon>Magnoliopsida</taxon>
        <taxon>Liliopsida</taxon>
        <taxon>Poales</taxon>
        <taxon>Poaceae</taxon>
        <taxon>PACMAD clade</taxon>
        <taxon>Panicoideae</taxon>
        <taxon>Panicodae</taxon>
        <taxon>Paniceae</taxon>
        <taxon>Panicinae</taxon>
        <taxon>Panicum</taxon>
        <taxon>Panicum sect. Panicum</taxon>
    </lineage>
</organism>
<feature type="transmembrane region" description="Helical" evidence="8">
    <location>
        <begin position="94"/>
        <end position="113"/>
    </location>
</feature>
<evidence type="ECO:0000256" key="6">
    <source>
        <dbReference type="ARBA" id="ARBA00029467"/>
    </source>
</evidence>
<protein>
    <recommendedName>
        <fullName evidence="11">CASP-like protein</fullName>
    </recommendedName>
</protein>
<evidence type="ECO:0000256" key="3">
    <source>
        <dbReference type="ARBA" id="ARBA00022729"/>
    </source>
</evidence>
<evidence type="ECO:0000256" key="8">
    <source>
        <dbReference type="SAM" id="Phobius"/>
    </source>
</evidence>
<evidence type="ECO:0000313" key="10">
    <source>
        <dbReference type="EMBL" id="PAN19352.1"/>
    </source>
</evidence>
<dbReference type="GO" id="GO:0012505">
    <property type="term" value="C:endomembrane system"/>
    <property type="evidence" value="ECO:0007669"/>
    <property type="project" value="UniProtKB-SubCell"/>
</dbReference>
<feature type="chain" id="PRO_5015645935" description="CASP-like protein" evidence="9">
    <location>
        <begin position="21"/>
        <end position="200"/>
    </location>
</feature>
<dbReference type="Proteomes" id="UP000243499">
    <property type="component" value="Chromosome 3"/>
</dbReference>
<feature type="transmembrane region" description="Helical" evidence="8">
    <location>
        <begin position="52"/>
        <end position="73"/>
    </location>
</feature>
<comment type="subcellular location">
    <subcellularLocation>
        <location evidence="1">Endomembrane system</location>
        <topology evidence="1">Multi-pass membrane protein</topology>
    </subcellularLocation>
</comment>
<evidence type="ECO:0000256" key="7">
    <source>
        <dbReference type="SAM" id="MobiDB-lite"/>
    </source>
</evidence>
<name>A0A2S3HBQ4_9POAL</name>
<dbReference type="Pfam" id="PF06749">
    <property type="entry name" value="DUF1218"/>
    <property type="match status" value="1"/>
</dbReference>
<dbReference type="InterPro" id="IPR009606">
    <property type="entry name" value="DEAL/Modifying_wall_lignin1/2"/>
</dbReference>
<evidence type="ECO:0008006" key="11">
    <source>
        <dbReference type="Google" id="ProtNLM"/>
    </source>
</evidence>
<feature type="region of interest" description="Disordered" evidence="7">
    <location>
        <begin position="169"/>
        <end position="200"/>
    </location>
</feature>
<comment type="similarity">
    <text evidence="6">Belongs to the DESIGUAL family.</text>
</comment>
<evidence type="ECO:0000256" key="9">
    <source>
        <dbReference type="SAM" id="SignalP"/>
    </source>
</evidence>
<keyword evidence="4 8" id="KW-1133">Transmembrane helix</keyword>
<keyword evidence="3 9" id="KW-0732">Signal</keyword>
<feature type="transmembrane region" description="Helical" evidence="8">
    <location>
        <begin position="146"/>
        <end position="164"/>
    </location>
</feature>
<dbReference type="PANTHER" id="PTHR31769">
    <property type="entry name" value="OS07G0462200 PROTEIN-RELATED"/>
    <property type="match status" value="1"/>
</dbReference>
<keyword evidence="2 8" id="KW-0812">Transmembrane</keyword>
<evidence type="ECO:0000256" key="4">
    <source>
        <dbReference type="ARBA" id="ARBA00022989"/>
    </source>
</evidence>
<evidence type="ECO:0000256" key="5">
    <source>
        <dbReference type="ARBA" id="ARBA00023136"/>
    </source>
</evidence>
<evidence type="ECO:0000256" key="1">
    <source>
        <dbReference type="ARBA" id="ARBA00004127"/>
    </source>
</evidence>
<feature type="signal peptide" evidence="9">
    <location>
        <begin position="1"/>
        <end position="20"/>
    </location>
</feature>
<dbReference type="EMBL" id="CM008048">
    <property type="protein sequence ID" value="PAN19352.1"/>
    <property type="molecule type" value="Genomic_DNA"/>
</dbReference>